<comment type="caution">
    <text evidence="2">The sequence shown here is derived from an EMBL/GenBank/DDBJ whole genome shotgun (WGS) entry which is preliminary data.</text>
</comment>
<name>A0A1V6M245_9BACT</name>
<accession>A0A1V6M245</accession>
<dbReference type="InterPro" id="IPR005116">
    <property type="entry name" value="Transp-assoc_OB_typ1"/>
</dbReference>
<sequence length="68" mass="7436">MLSARNKVKCVVRDIVQGDVLSKVFVESQGDMLHVIITSTSLKDMGISTDDEVTAIVKSTELILSKEI</sequence>
<dbReference type="SUPFAM" id="SSF50331">
    <property type="entry name" value="MOP-like"/>
    <property type="match status" value="1"/>
</dbReference>
<dbReference type="EMBL" id="MJUW02000040">
    <property type="protein sequence ID" value="OQD46386.1"/>
    <property type="molecule type" value="Genomic_DNA"/>
</dbReference>
<dbReference type="AlphaFoldDB" id="A0A1V6M245"/>
<dbReference type="Pfam" id="PF03459">
    <property type="entry name" value="TOBE"/>
    <property type="match status" value="1"/>
</dbReference>
<evidence type="ECO:0000259" key="1">
    <source>
        <dbReference type="Pfam" id="PF03459"/>
    </source>
</evidence>
<proteinExistence type="predicted"/>
<feature type="domain" description="Transport-associated OB type 1" evidence="1">
    <location>
        <begin position="3"/>
        <end position="64"/>
    </location>
</feature>
<reference evidence="2 3" key="1">
    <citation type="journal article" date="2016" name="Genome Announc.">
        <title>Draft Genome Sequence of the Anaerobic Ammonium-Oxidizing Bacterium 'Candidatus Brocadia sp. 40'.</title>
        <authorList>
            <person name="Ali M."/>
            <person name="Haroon M.F."/>
            <person name="Narita Y."/>
            <person name="Zhang L."/>
            <person name="Rangel Shaw D."/>
            <person name="Okabe S."/>
            <person name="Saikaly P.E."/>
        </authorList>
    </citation>
    <scope>NUCLEOTIDE SEQUENCE [LARGE SCALE GENOMIC DNA]</scope>
    <source>
        <strain evidence="2 3">40</strain>
    </source>
</reference>
<evidence type="ECO:0000313" key="2">
    <source>
        <dbReference type="EMBL" id="OQD46386.1"/>
    </source>
</evidence>
<dbReference type="Proteomes" id="UP000242219">
    <property type="component" value="Unassembled WGS sequence"/>
</dbReference>
<dbReference type="InterPro" id="IPR008995">
    <property type="entry name" value="Mo/tungstate-bd_C_term_dom"/>
</dbReference>
<keyword evidence="3" id="KW-1185">Reference proteome</keyword>
<dbReference type="Gene3D" id="2.40.50.100">
    <property type="match status" value="1"/>
</dbReference>
<organism evidence="2 3">
    <name type="scientific">Candidatus Brocadia sapporoensis</name>
    <dbReference type="NCBI Taxonomy" id="392547"/>
    <lineage>
        <taxon>Bacteria</taxon>
        <taxon>Pseudomonadati</taxon>
        <taxon>Planctomycetota</taxon>
        <taxon>Candidatus Brocadiia</taxon>
        <taxon>Candidatus Brocadiales</taxon>
        <taxon>Candidatus Brocadiaceae</taxon>
        <taxon>Candidatus Brocadia</taxon>
    </lineage>
</organism>
<protein>
    <recommendedName>
        <fullName evidence="1">Transport-associated OB type 1 domain-containing protein</fullName>
    </recommendedName>
</protein>
<gene>
    <name evidence="2" type="ORF">BIY37_03530</name>
</gene>
<evidence type="ECO:0000313" key="3">
    <source>
        <dbReference type="Proteomes" id="UP000242219"/>
    </source>
</evidence>